<dbReference type="InterPro" id="IPR001214">
    <property type="entry name" value="SET_dom"/>
</dbReference>
<dbReference type="RefSeq" id="XP_007756878.1">
    <property type="nucleotide sequence ID" value="XM_007758688.1"/>
</dbReference>
<dbReference type="CDD" id="cd08161">
    <property type="entry name" value="SET"/>
    <property type="match status" value="1"/>
</dbReference>
<dbReference type="VEuPathDB" id="FungiDB:A1O7_04678"/>
<sequence length="483" mass="53868">MENLPLPLSPLSSVLTPRSDIRPIIDRYLTDHPLSDINPTDPVVTSLNEVLRHGGSLDEGDWTARSLWLTSISLPELGAFDGHKAYLLAGGTYQGPLTEDLKETLDDAKAEAIFAISRALLHAGCYAEAYLMISLRTHSFVLDNDQEHKLIDLKLAASDAFQQTIKQHTEQDAQVTDPDIRQRLAPHDELPNFMLVPVIRDGRVRVTKYPMIPEELYGLQASVFEKHNFNLMIECKVPATCIIQKKTVPSNEGSSTEEPGSRARYGIHVNRNIRRGVILFSESTRLFSHTHPYDLTPGPCKNCLLDVPENRQADGAFEYTTAFCSNRCAREFARSVHVPEALFRHVLEDTVQWVNQKPGRHPLSAPDIANLDADYGGAMYVSYDRHIAAAIDVLERQGVNVFSGGPWDGCVVMDILARVQNSSRAFVEDEENSFVALTRFFSLINYGEANVAFTWKIHGITATVEVTASRDLRKGEELFVGPV</sequence>
<proteinExistence type="predicted"/>
<organism evidence="2 3">
    <name type="scientific">Cladophialophora yegresii CBS 114405</name>
    <dbReference type="NCBI Taxonomy" id="1182544"/>
    <lineage>
        <taxon>Eukaryota</taxon>
        <taxon>Fungi</taxon>
        <taxon>Dikarya</taxon>
        <taxon>Ascomycota</taxon>
        <taxon>Pezizomycotina</taxon>
        <taxon>Eurotiomycetes</taxon>
        <taxon>Chaetothyriomycetidae</taxon>
        <taxon>Chaetothyriales</taxon>
        <taxon>Herpotrichiellaceae</taxon>
        <taxon>Cladophialophora</taxon>
    </lineage>
</organism>
<reference evidence="2 3" key="1">
    <citation type="submission" date="2013-03" db="EMBL/GenBank/DDBJ databases">
        <title>The Genome Sequence of Cladophialophora yegresii CBS 114405.</title>
        <authorList>
            <consortium name="The Broad Institute Genomics Platform"/>
            <person name="Cuomo C."/>
            <person name="de Hoog S."/>
            <person name="Gorbushina A."/>
            <person name="Walker B."/>
            <person name="Young S.K."/>
            <person name="Zeng Q."/>
            <person name="Gargeya S."/>
            <person name="Fitzgerald M."/>
            <person name="Haas B."/>
            <person name="Abouelleil A."/>
            <person name="Allen A.W."/>
            <person name="Alvarado L."/>
            <person name="Arachchi H.M."/>
            <person name="Berlin A.M."/>
            <person name="Chapman S.B."/>
            <person name="Gainer-Dewar J."/>
            <person name="Goldberg J."/>
            <person name="Griggs A."/>
            <person name="Gujja S."/>
            <person name="Hansen M."/>
            <person name="Howarth C."/>
            <person name="Imamovic A."/>
            <person name="Ireland A."/>
            <person name="Larimer J."/>
            <person name="McCowan C."/>
            <person name="Murphy C."/>
            <person name="Pearson M."/>
            <person name="Poon T.W."/>
            <person name="Priest M."/>
            <person name="Roberts A."/>
            <person name="Saif S."/>
            <person name="Shea T."/>
            <person name="Sisk P."/>
            <person name="Sykes S."/>
            <person name="Wortman J."/>
            <person name="Nusbaum C."/>
            <person name="Birren B."/>
        </authorList>
    </citation>
    <scope>NUCLEOTIDE SEQUENCE [LARGE SCALE GENOMIC DNA]</scope>
    <source>
        <strain evidence="2 3">CBS 114405</strain>
    </source>
</reference>
<dbReference type="OrthoDB" id="438641at2759"/>
<feature type="domain" description="SET" evidence="1">
    <location>
        <begin position="249"/>
        <end position="483"/>
    </location>
</feature>
<accession>W9W6A6</accession>
<name>W9W6A6_9EURO</name>
<dbReference type="PROSITE" id="PS50280">
    <property type="entry name" value="SET"/>
    <property type="match status" value="1"/>
</dbReference>
<dbReference type="EMBL" id="AMGW01000003">
    <property type="protein sequence ID" value="EXJ60525.1"/>
    <property type="molecule type" value="Genomic_DNA"/>
</dbReference>
<evidence type="ECO:0000313" key="3">
    <source>
        <dbReference type="Proteomes" id="UP000019473"/>
    </source>
</evidence>
<protein>
    <recommendedName>
        <fullName evidence="1">SET domain-containing protein</fullName>
    </recommendedName>
</protein>
<dbReference type="Proteomes" id="UP000019473">
    <property type="component" value="Unassembled WGS sequence"/>
</dbReference>
<dbReference type="AlphaFoldDB" id="W9W6A6"/>
<comment type="caution">
    <text evidence="2">The sequence shown here is derived from an EMBL/GenBank/DDBJ whole genome shotgun (WGS) entry which is preliminary data.</text>
</comment>
<dbReference type="HOGENOM" id="CLU_581387_0_0_1"/>
<evidence type="ECO:0000259" key="1">
    <source>
        <dbReference type="PROSITE" id="PS50280"/>
    </source>
</evidence>
<gene>
    <name evidence="2" type="ORF">A1O7_04678</name>
</gene>
<dbReference type="STRING" id="1182544.W9W6A6"/>
<dbReference type="GeneID" id="19179263"/>
<evidence type="ECO:0000313" key="2">
    <source>
        <dbReference type="EMBL" id="EXJ60525.1"/>
    </source>
</evidence>
<keyword evidence="3" id="KW-1185">Reference proteome</keyword>